<evidence type="ECO:0000313" key="4">
    <source>
        <dbReference type="EMBL" id="JAG30962.1"/>
    </source>
</evidence>
<keyword evidence="3" id="KW-0548">Nucleotidyltransferase</keyword>
<dbReference type="InterPro" id="IPR036691">
    <property type="entry name" value="Endo/exonu/phosph_ase_sf"/>
</dbReference>
<dbReference type="GO" id="GO:0003964">
    <property type="term" value="F:RNA-directed DNA polymerase activity"/>
    <property type="evidence" value="ECO:0007669"/>
    <property type="project" value="UniProtKB-KW"/>
</dbReference>
<gene>
    <name evidence="4" type="ORF">CM83_42901</name>
    <name evidence="5" type="ORF">CM83_42907</name>
    <name evidence="3" type="ORF">CM83_42942</name>
</gene>
<dbReference type="Pfam" id="PF03372">
    <property type="entry name" value="Exo_endo_phos"/>
    <property type="match status" value="1"/>
</dbReference>
<reference evidence="3" key="1">
    <citation type="journal article" date="2014" name="PLoS ONE">
        <title>Transcriptome-Based Identification of ABC Transporters in the Western Tarnished Plant Bug Lygus hesperus.</title>
        <authorList>
            <person name="Hull J.J."/>
            <person name="Chaney K."/>
            <person name="Geib S.M."/>
            <person name="Fabrick J.A."/>
            <person name="Brent C.S."/>
            <person name="Walsh D."/>
            <person name="Lavine L.C."/>
        </authorList>
    </citation>
    <scope>NUCLEOTIDE SEQUENCE</scope>
</reference>
<dbReference type="InterPro" id="IPR005135">
    <property type="entry name" value="Endo/exonuclease/phosphatase"/>
</dbReference>
<evidence type="ECO:0000313" key="3">
    <source>
        <dbReference type="EMBL" id="JAG24128.1"/>
    </source>
</evidence>
<accession>A0A0A9XZ61</accession>
<dbReference type="Gene3D" id="3.60.10.10">
    <property type="entry name" value="Endonuclease/exonuclease/phosphatase"/>
    <property type="match status" value="1"/>
</dbReference>
<dbReference type="EMBL" id="GBHO01012642">
    <property type="protein sequence ID" value="JAG30962.1"/>
    <property type="molecule type" value="Transcribed_RNA"/>
</dbReference>
<name>A0A0A9XZ61_LYGHE</name>
<keyword evidence="1" id="KW-0175">Coiled coil</keyword>
<keyword evidence="3" id="KW-0695">RNA-directed DNA polymerase</keyword>
<keyword evidence="3" id="KW-0808">Transferase</keyword>
<dbReference type="PANTHER" id="PTHR33273">
    <property type="entry name" value="DOMAIN-CONTAINING PROTEIN, PUTATIVE-RELATED"/>
    <property type="match status" value="1"/>
</dbReference>
<dbReference type="EMBL" id="GBHO01012640">
    <property type="protein sequence ID" value="JAG30964.1"/>
    <property type="molecule type" value="Transcribed_RNA"/>
</dbReference>
<protein>
    <submittedName>
        <fullName evidence="3">Putative RNA-directed DNA polymerase from transposon X-element</fullName>
    </submittedName>
</protein>
<evidence type="ECO:0000313" key="5">
    <source>
        <dbReference type="EMBL" id="JAG30964.1"/>
    </source>
</evidence>
<evidence type="ECO:0000259" key="2">
    <source>
        <dbReference type="Pfam" id="PF03372"/>
    </source>
</evidence>
<proteinExistence type="predicted"/>
<feature type="coiled-coil region" evidence="1">
    <location>
        <begin position="319"/>
        <end position="346"/>
    </location>
</feature>
<dbReference type="PANTHER" id="PTHR33273:SF4">
    <property type="entry name" value="ENDONUCLEASE_EXONUCLEASE_PHOSPHATASE DOMAIN-CONTAINING PROTEIN"/>
    <property type="match status" value="1"/>
</dbReference>
<feature type="domain" description="Endonuclease/exonuclease/phosphatase" evidence="2">
    <location>
        <begin position="9"/>
        <end position="214"/>
    </location>
</feature>
<dbReference type="EMBL" id="GBHO01019476">
    <property type="protein sequence ID" value="JAG24128.1"/>
    <property type="molecule type" value="Transcribed_RNA"/>
</dbReference>
<dbReference type="SUPFAM" id="SSF56219">
    <property type="entry name" value="DNase I-like"/>
    <property type="match status" value="1"/>
</dbReference>
<organism evidence="3">
    <name type="scientific">Lygus hesperus</name>
    <name type="common">Western plant bug</name>
    <dbReference type="NCBI Taxonomy" id="30085"/>
    <lineage>
        <taxon>Eukaryota</taxon>
        <taxon>Metazoa</taxon>
        <taxon>Ecdysozoa</taxon>
        <taxon>Arthropoda</taxon>
        <taxon>Hexapoda</taxon>
        <taxon>Insecta</taxon>
        <taxon>Pterygota</taxon>
        <taxon>Neoptera</taxon>
        <taxon>Paraneoptera</taxon>
        <taxon>Hemiptera</taxon>
        <taxon>Heteroptera</taxon>
        <taxon>Panheteroptera</taxon>
        <taxon>Cimicomorpha</taxon>
        <taxon>Miridae</taxon>
        <taxon>Mirini</taxon>
        <taxon>Lygus</taxon>
    </lineage>
</organism>
<dbReference type="AlphaFoldDB" id="A0A0A9XZ61"/>
<reference evidence="3" key="2">
    <citation type="submission" date="2014-07" db="EMBL/GenBank/DDBJ databases">
        <authorList>
            <person name="Hull J."/>
        </authorList>
    </citation>
    <scope>NUCLEOTIDE SEQUENCE</scope>
</reference>
<evidence type="ECO:0000256" key="1">
    <source>
        <dbReference type="SAM" id="Coils"/>
    </source>
</evidence>
<sequence length="419" mass="48421">MGHNTLRIATWNANGLVQNIKELEIFLNQEKIDICLISESHLTRTSYANIKGYNMYRSVHPADRARGGSAIFIKGNIKHSEQLKIETEKMQLTTVNVKTKNRTINIAAIYCPPRYALKKDDYVNLFCEIGHNFIIGGDFNAKHEFWGSRTRNPKGVQLFTAVQETKCNFHSGGGPTYWPTDVNKVPDLLDFFIVKGVSGNYIHTEDSDGLSSDHSPVIMTLSDSVILREETPKLINKQTNWELFREKLSESINLHVPIRTPEQLEREAERLTENIQEACWSCTPINRKKPFYHSNYPLEVRELVQAKRKARKTWQRVRSTENKRKLNALCNELKALNREIEEETLAVNLHSLTAGRETEYSLYRATKGLKRPKIPIPPIKREDGYWARSAKEKADLFADTSRKHSYRFQGRLQMRMLRC</sequence>